<dbReference type="PROSITE" id="PS50109">
    <property type="entry name" value="HIS_KIN"/>
    <property type="match status" value="1"/>
</dbReference>
<evidence type="ECO:0000256" key="1">
    <source>
        <dbReference type="ARBA" id="ARBA00000085"/>
    </source>
</evidence>
<evidence type="ECO:0000259" key="10">
    <source>
        <dbReference type="PROSITE" id="PS50109"/>
    </source>
</evidence>
<evidence type="ECO:0000256" key="2">
    <source>
        <dbReference type="ARBA" id="ARBA00004370"/>
    </source>
</evidence>
<dbReference type="Gene3D" id="6.10.340.10">
    <property type="match status" value="1"/>
</dbReference>
<accession>A0A1Z4KU31</accession>
<dbReference type="SUPFAM" id="SSF158472">
    <property type="entry name" value="HAMP domain-like"/>
    <property type="match status" value="1"/>
</dbReference>
<protein>
    <recommendedName>
        <fullName evidence="3">histidine kinase</fullName>
        <ecNumber evidence="3">2.7.13.3</ecNumber>
    </recommendedName>
</protein>
<comment type="catalytic activity">
    <reaction evidence="1">
        <text>ATP + protein L-histidine = ADP + protein N-phospho-L-histidine.</text>
        <dbReference type="EC" id="2.7.13.3"/>
    </reaction>
</comment>
<dbReference type="CDD" id="cd00082">
    <property type="entry name" value="HisKA"/>
    <property type="match status" value="1"/>
</dbReference>
<dbReference type="InterPro" id="IPR003661">
    <property type="entry name" value="HisK_dim/P_dom"/>
</dbReference>
<feature type="domain" description="HAMP" evidence="11">
    <location>
        <begin position="233"/>
        <end position="286"/>
    </location>
</feature>
<dbReference type="PROSITE" id="PS50885">
    <property type="entry name" value="HAMP"/>
    <property type="match status" value="1"/>
</dbReference>
<name>A0A1Z4KU31_ANAVA</name>
<sequence>MLTIKLSVGQRISLGYAIALGVSILGTVAGFSIGKNYLRQASEWEEHAREEMELLHHLQIDILQARTHQQQLIPLVKYPQRYAQEYSYLLHHKAEIENSWIEIRTFIKMHPVSSGDLHVTELPKFLHTYNYVLQQYFQELELRKQQIQGLNLKIPGEIEKAQTILLEFTDSELSLKFDRISDDVDKLLQKAYAETEEAEEFQQTSSGIAQRIVIVSIIISVTISVILAIFTSRAIASPIQAITNVARRSTEESNFDLQVTINRDDELGVLGNSFNQLIATVKKLLTQQQQANEQLTNYNETLENRNQEISEKNNQLQQVLEELQRSQLKMVQSEKMSALGQMVAGIAHEINNPVSFIHGNLTYVQEYTENLIQFVQLYHKYYPEPLSEIVNLAEHIDLDFIQEDLPKMLSSMKIGTDRICKLVLSLRNFSRLDESEFKAVDIHEGIDNTLLILQHRLKEKPEHQEIKVVKNYGYLPLIECYPGQLNQVFMNILVNAIDALEEKTDTQKTSQITITTSVKDSRWLQIAIADNGSGIPADIQAKIFQPFFTTKPSGKGTGMGMSISQQIIIERHSGKLECFSTIGEGTEFLIQIPVSQNLTVSPVK</sequence>
<feature type="domain" description="Histidine kinase" evidence="10">
    <location>
        <begin position="345"/>
        <end position="596"/>
    </location>
</feature>
<comment type="subcellular location">
    <subcellularLocation>
        <location evidence="2">Membrane</location>
    </subcellularLocation>
</comment>
<evidence type="ECO:0000313" key="12">
    <source>
        <dbReference type="EMBL" id="BAY72531.1"/>
    </source>
</evidence>
<evidence type="ECO:0000256" key="8">
    <source>
        <dbReference type="SAM" id="Coils"/>
    </source>
</evidence>
<keyword evidence="7" id="KW-0902">Two-component regulatory system</keyword>
<dbReference type="Gene3D" id="1.10.287.130">
    <property type="match status" value="1"/>
</dbReference>
<dbReference type="SMART" id="SM00304">
    <property type="entry name" value="HAMP"/>
    <property type="match status" value="1"/>
</dbReference>
<organism evidence="12 13">
    <name type="scientific">Trichormus variabilis NIES-23</name>
    <dbReference type="NCBI Taxonomy" id="1973479"/>
    <lineage>
        <taxon>Bacteria</taxon>
        <taxon>Bacillati</taxon>
        <taxon>Cyanobacteriota</taxon>
        <taxon>Cyanophyceae</taxon>
        <taxon>Nostocales</taxon>
        <taxon>Nostocaceae</taxon>
        <taxon>Trichormus</taxon>
    </lineage>
</organism>
<dbReference type="InterPro" id="IPR003660">
    <property type="entry name" value="HAMP_dom"/>
</dbReference>
<dbReference type="Pfam" id="PF02518">
    <property type="entry name" value="HATPase_c"/>
    <property type="match status" value="1"/>
</dbReference>
<dbReference type="PRINTS" id="PR00344">
    <property type="entry name" value="BCTRLSENSOR"/>
</dbReference>
<dbReference type="GO" id="GO:0016020">
    <property type="term" value="C:membrane"/>
    <property type="evidence" value="ECO:0007669"/>
    <property type="project" value="UniProtKB-SubCell"/>
</dbReference>
<dbReference type="AlphaFoldDB" id="A0A1Z4KU31"/>
<dbReference type="SMART" id="SM00388">
    <property type="entry name" value="HisKA"/>
    <property type="match status" value="1"/>
</dbReference>
<dbReference type="InterPro" id="IPR005467">
    <property type="entry name" value="His_kinase_dom"/>
</dbReference>
<keyword evidence="6 12" id="KW-0418">Kinase</keyword>
<dbReference type="EC" id="2.7.13.3" evidence="3"/>
<proteinExistence type="predicted"/>
<keyword evidence="9" id="KW-1133">Transmembrane helix</keyword>
<dbReference type="InterPro" id="IPR036890">
    <property type="entry name" value="HATPase_C_sf"/>
</dbReference>
<feature type="transmembrane region" description="Helical" evidence="9">
    <location>
        <begin position="12"/>
        <end position="33"/>
    </location>
</feature>
<dbReference type="Pfam" id="PF00672">
    <property type="entry name" value="HAMP"/>
    <property type="match status" value="1"/>
</dbReference>
<gene>
    <name evidence="12" type="ORF">NIES23_53560</name>
</gene>
<evidence type="ECO:0000256" key="4">
    <source>
        <dbReference type="ARBA" id="ARBA00022553"/>
    </source>
</evidence>
<keyword evidence="4" id="KW-0597">Phosphoprotein</keyword>
<evidence type="ECO:0000256" key="6">
    <source>
        <dbReference type="ARBA" id="ARBA00022777"/>
    </source>
</evidence>
<dbReference type="PANTHER" id="PTHR43065">
    <property type="entry name" value="SENSOR HISTIDINE KINASE"/>
    <property type="match status" value="1"/>
</dbReference>
<evidence type="ECO:0000256" key="9">
    <source>
        <dbReference type="SAM" id="Phobius"/>
    </source>
</evidence>
<dbReference type="SMART" id="SM00387">
    <property type="entry name" value="HATPase_c"/>
    <property type="match status" value="1"/>
</dbReference>
<evidence type="ECO:0000259" key="11">
    <source>
        <dbReference type="PROSITE" id="PS50885"/>
    </source>
</evidence>
<evidence type="ECO:0000256" key="3">
    <source>
        <dbReference type="ARBA" id="ARBA00012438"/>
    </source>
</evidence>
<keyword evidence="5" id="KW-0808">Transferase</keyword>
<dbReference type="GO" id="GO:0000155">
    <property type="term" value="F:phosphorelay sensor kinase activity"/>
    <property type="evidence" value="ECO:0007669"/>
    <property type="project" value="InterPro"/>
</dbReference>
<dbReference type="InterPro" id="IPR003594">
    <property type="entry name" value="HATPase_dom"/>
</dbReference>
<dbReference type="CDD" id="cd06225">
    <property type="entry name" value="HAMP"/>
    <property type="match status" value="1"/>
</dbReference>
<keyword evidence="9" id="KW-0812">Transmembrane</keyword>
<dbReference type="Proteomes" id="UP000217507">
    <property type="component" value="Chromosome"/>
</dbReference>
<reference evidence="12 13" key="1">
    <citation type="submission" date="2017-06" db="EMBL/GenBank/DDBJ databases">
        <title>Genome sequencing of cyanobaciteial culture collection at National Institute for Environmental Studies (NIES).</title>
        <authorList>
            <person name="Hirose Y."/>
            <person name="Shimura Y."/>
            <person name="Fujisawa T."/>
            <person name="Nakamura Y."/>
            <person name="Kawachi M."/>
        </authorList>
    </citation>
    <scope>NUCLEOTIDE SEQUENCE [LARGE SCALE GENOMIC DNA]</scope>
    <source>
        <strain evidence="12 13">NIES-23</strain>
    </source>
</reference>
<feature type="coiled-coil region" evidence="8">
    <location>
        <begin position="281"/>
        <end position="336"/>
    </location>
</feature>
<dbReference type="Gene3D" id="3.30.565.10">
    <property type="entry name" value="Histidine kinase-like ATPase, C-terminal domain"/>
    <property type="match status" value="1"/>
</dbReference>
<dbReference type="InterPro" id="IPR004358">
    <property type="entry name" value="Sig_transdc_His_kin-like_C"/>
</dbReference>
<dbReference type="PANTHER" id="PTHR43065:SF50">
    <property type="entry name" value="HISTIDINE KINASE"/>
    <property type="match status" value="1"/>
</dbReference>
<evidence type="ECO:0000313" key="13">
    <source>
        <dbReference type="Proteomes" id="UP000217507"/>
    </source>
</evidence>
<keyword evidence="8" id="KW-0175">Coiled coil</keyword>
<evidence type="ECO:0000256" key="7">
    <source>
        <dbReference type="ARBA" id="ARBA00023012"/>
    </source>
</evidence>
<dbReference type="SUPFAM" id="SSF55874">
    <property type="entry name" value="ATPase domain of HSP90 chaperone/DNA topoisomerase II/histidine kinase"/>
    <property type="match status" value="1"/>
</dbReference>
<keyword evidence="9" id="KW-0472">Membrane</keyword>
<dbReference type="EMBL" id="AP018216">
    <property type="protein sequence ID" value="BAY72531.1"/>
    <property type="molecule type" value="Genomic_DNA"/>
</dbReference>
<dbReference type="SUPFAM" id="SSF47384">
    <property type="entry name" value="Homodimeric domain of signal transducing histidine kinase"/>
    <property type="match status" value="1"/>
</dbReference>
<feature type="transmembrane region" description="Helical" evidence="9">
    <location>
        <begin position="212"/>
        <end position="230"/>
    </location>
</feature>
<evidence type="ECO:0000256" key="5">
    <source>
        <dbReference type="ARBA" id="ARBA00022679"/>
    </source>
</evidence>
<dbReference type="InterPro" id="IPR036097">
    <property type="entry name" value="HisK_dim/P_sf"/>
</dbReference>